<dbReference type="EMBL" id="QVPD01000003">
    <property type="protein sequence ID" value="RFP61590.1"/>
    <property type="molecule type" value="Genomic_DNA"/>
</dbReference>
<name>A0A372DPS9_9GAMM</name>
<comment type="caution">
    <text evidence="2">The sequence shown here is derived from an EMBL/GenBank/DDBJ whole genome shotgun (WGS) entry which is preliminary data.</text>
</comment>
<reference evidence="2 3" key="1">
    <citation type="submission" date="2018-08" db="EMBL/GenBank/DDBJ databases">
        <title>Lysobacter weifangensis sp. nov., a new member of the family 'Xanthomonadaceae', isolated from soil in a farmland.</title>
        <authorList>
            <person name="Zhao H."/>
        </authorList>
    </citation>
    <scope>NUCLEOTIDE SEQUENCE [LARGE SCALE GENOMIC DNA]</scope>
    <source>
        <strain evidence="2 3">WF-2</strain>
    </source>
</reference>
<feature type="transmembrane region" description="Helical" evidence="1">
    <location>
        <begin position="20"/>
        <end position="37"/>
    </location>
</feature>
<dbReference type="AlphaFoldDB" id="A0A372DPS9"/>
<keyword evidence="3" id="KW-1185">Reference proteome</keyword>
<organism evidence="2 3">
    <name type="scientific">Cognatiluteimonas weifangensis</name>
    <dbReference type="NCBI Taxonomy" id="2303539"/>
    <lineage>
        <taxon>Bacteria</taxon>
        <taxon>Pseudomonadati</taxon>
        <taxon>Pseudomonadota</taxon>
        <taxon>Gammaproteobacteria</taxon>
        <taxon>Lysobacterales</taxon>
        <taxon>Lysobacteraceae</taxon>
        <taxon>Cognatiluteimonas</taxon>
    </lineage>
</organism>
<evidence type="ECO:0000313" key="2">
    <source>
        <dbReference type="EMBL" id="RFP61590.1"/>
    </source>
</evidence>
<keyword evidence="1" id="KW-0472">Membrane</keyword>
<sequence length="105" mass="11471">MARHPVRDPIVPDPRLVRALHRIVLAGAVLVAALPAARGAHPWIGALWLWLLAMPLASLWALHGCRLPRWRAPAPAVAASRLRRRAPQARRRVPARAAARAAYAA</sequence>
<evidence type="ECO:0000256" key="1">
    <source>
        <dbReference type="SAM" id="Phobius"/>
    </source>
</evidence>
<feature type="transmembrane region" description="Helical" evidence="1">
    <location>
        <begin position="43"/>
        <end position="62"/>
    </location>
</feature>
<evidence type="ECO:0000313" key="3">
    <source>
        <dbReference type="Proteomes" id="UP000262917"/>
    </source>
</evidence>
<evidence type="ECO:0008006" key="4">
    <source>
        <dbReference type="Google" id="ProtNLM"/>
    </source>
</evidence>
<protein>
    <recommendedName>
        <fullName evidence="4">Transmembrane protein</fullName>
    </recommendedName>
</protein>
<accession>A0A372DPS9</accession>
<dbReference type="RefSeq" id="WP_117202014.1">
    <property type="nucleotide sequence ID" value="NZ_JBHTBK010000004.1"/>
</dbReference>
<proteinExistence type="predicted"/>
<keyword evidence="1" id="KW-0812">Transmembrane</keyword>
<gene>
    <name evidence="2" type="ORF">D0Y53_04580</name>
</gene>
<dbReference type="Proteomes" id="UP000262917">
    <property type="component" value="Unassembled WGS sequence"/>
</dbReference>
<keyword evidence="1" id="KW-1133">Transmembrane helix</keyword>